<name>A0A1W9S377_9BACT</name>
<dbReference type="CDD" id="cd05254">
    <property type="entry name" value="dTDP_HR_like_SDR_e"/>
    <property type="match status" value="1"/>
</dbReference>
<accession>A0A1W9S377</accession>
<evidence type="ECO:0000259" key="3">
    <source>
        <dbReference type="Pfam" id="PF04321"/>
    </source>
</evidence>
<feature type="domain" description="RmlD-like substrate binding" evidence="3">
    <location>
        <begin position="6"/>
        <end position="284"/>
    </location>
</feature>
<protein>
    <recommendedName>
        <fullName evidence="2">dTDP-4-dehydrorhamnose reductase</fullName>
        <ecNumber evidence="2">1.1.1.133</ecNumber>
    </recommendedName>
</protein>
<dbReference type="Pfam" id="PF04321">
    <property type="entry name" value="RmlD_sub_bind"/>
    <property type="match status" value="1"/>
</dbReference>
<dbReference type="InterPro" id="IPR005913">
    <property type="entry name" value="dTDP_dehydrorham_reduct"/>
</dbReference>
<dbReference type="GO" id="GO:0019305">
    <property type="term" value="P:dTDP-rhamnose biosynthetic process"/>
    <property type="evidence" value="ECO:0007669"/>
    <property type="project" value="UniProtKB-UniPathway"/>
</dbReference>
<comment type="function">
    <text evidence="2">Catalyzes the reduction of dTDP-6-deoxy-L-lyxo-4-hexulose to yield dTDP-L-rhamnose.</text>
</comment>
<dbReference type="Proteomes" id="UP000192611">
    <property type="component" value="Unassembled WGS sequence"/>
</dbReference>
<dbReference type="PANTHER" id="PTHR10491">
    <property type="entry name" value="DTDP-4-DEHYDRORHAMNOSE REDUCTASE"/>
    <property type="match status" value="1"/>
</dbReference>
<dbReference type="InterPro" id="IPR036291">
    <property type="entry name" value="NAD(P)-bd_dom_sf"/>
</dbReference>
<dbReference type="GO" id="GO:0005829">
    <property type="term" value="C:cytosol"/>
    <property type="evidence" value="ECO:0007669"/>
    <property type="project" value="TreeGrafter"/>
</dbReference>
<dbReference type="GO" id="GO:0008831">
    <property type="term" value="F:dTDP-4-dehydrorhamnose reductase activity"/>
    <property type="evidence" value="ECO:0007669"/>
    <property type="project" value="UniProtKB-EC"/>
</dbReference>
<dbReference type="PANTHER" id="PTHR10491:SF4">
    <property type="entry name" value="METHIONINE ADENOSYLTRANSFERASE 2 SUBUNIT BETA"/>
    <property type="match status" value="1"/>
</dbReference>
<dbReference type="NCBIfam" id="TIGR01214">
    <property type="entry name" value="rmlD"/>
    <property type="match status" value="1"/>
</dbReference>
<dbReference type="Gene3D" id="3.90.25.10">
    <property type="entry name" value="UDP-galactose 4-epimerase, domain 1"/>
    <property type="match status" value="1"/>
</dbReference>
<dbReference type="Gene3D" id="3.40.50.720">
    <property type="entry name" value="NAD(P)-binding Rossmann-like Domain"/>
    <property type="match status" value="1"/>
</dbReference>
<evidence type="ECO:0000256" key="2">
    <source>
        <dbReference type="RuleBase" id="RU364082"/>
    </source>
</evidence>
<organism evidence="4 5">
    <name type="scientific">Candidatus Coatesbacteria bacterium 4484_99</name>
    <dbReference type="NCBI Taxonomy" id="1970774"/>
    <lineage>
        <taxon>Bacteria</taxon>
        <taxon>Candidatus Coatesiibacteriota</taxon>
    </lineage>
</organism>
<comment type="caution">
    <text evidence="4">The sequence shown here is derived from an EMBL/GenBank/DDBJ whole genome shotgun (WGS) entry which is preliminary data.</text>
</comment>
<gene>
    <name evidence="4" type="ORF">B6D57_00330</name>
</gene>
<evidence type="ECO:0000313" key="4">
    <source>
        <dbReference type="EMBL" id="OQX91273.1"/>
    </source>
</evidence>
<dbReference type="AlphaFoldDB" id="A0A1W9S377"/>
<dbReference type="EC" id="1.1.1.133" evidence="2"/>
<dbReference type="UniPathway" id="UPA00124"/>
<dbReference type="SUPFAM" id="SSF51735">
    <property type="entry name" value="NAD(P)-binding Rossmann-fold domains"/>
    <property type="match status" value="1"/>
</dbReference>
<keyword evidence="2" id="KW-0560">Oxidoreductase</keyword>
<comment type="similarity">
    <text evidence="1 2">Belongs to the dTDP-4-dehydrorhamnose reductase family.</text>
</comment>
<dbReference type="InterPro" id="IPR029903">
    <property type="entry name" value="RmlD-like-bd"/>
</dbReference>
<proteinExistence type="inferred from homology"/>
<dbReference type="EMBL" id="NATQ01000004">
    <property type="protein sequence ID" value="OQX91273.1"/>
    <property type="molecule type" value="Genomic_DNA"/>
</dbReference>
<comment type="pathway">
    <text evidence="2">Carbohydrate biosynthesis; dTDP-L-rhamnose biosynthesis.</text>
</comment>
<evidence type="ECO:0000313" key="5">
    <source>
        <dbReference type="Proteomes" id="UP000192611"/>
    </source>
</evidence>
<reference evidence="5" key="1">
    <citation type="submission" date="2017-03" db="EMBL/GenBank/DDBJ databases">
        <title>Novel pathways for hydrocarbon cycling and metabolic interdependencies in hydrothermal sediment communities.</title>
        <authorList>
            <person name="Dombrowski N."/>
            <person name="Seitz K."/>
            <person name="Teske A."/>
            <person name="Baker B."/>
        </authorList>
    </citation>
    <scope>NUCLEOTIDE SEQUENCE [LARGE SCALE GENOMIC DNA]</scope>
</reference>
<keyword evidence="2" id="KW-0521">NADP</keyword>
<sequence length="290" mass="32591">MSADVKVLVTGAGGMLGRFVVKKLIDDGYETVGADIDEFDLTVEDEVKGFILAEKPDVIIHTGAFTGVDEAEDCPERSHRVNVDGTRYVVESASEVGAYIIYISTDYVFDGEKGNPYVEEDIPNPINVYGRTKYIGEIEVRGYSGRWLIVRSAWLFGPSPIAFPVKVYRRAVEERELRVVNDQFGSPTYAKDLAEAVIKLMEKRADGIYHFVNSGIASRYDLAMRTLEYAGLLKGINLIEISTGDIESKAKRPPYSVLDTGKYERLFCEPRMWYEALKAFMDEYDISQIV</sequence>
<evidence type="ECO:0000256" key="1">
    <source>
        <dbReference type="ARBA" id="ARBA00010944"/>
    </source>
</evidence>